<name>A0ACB7W2D8_DIOAL</name>
<keyword evidence="1" id="KW-0418">Kinase</keyword>
<keyword evidence="1" id="KW-0723">Serine/threonine-protein kinase</keyword>
<accession>A0ACB7W2D8</accession>
<keyword evidence="2" id="KW-1185">Reference proteome</keyword>
<protein>
    <submittedName>
        <fullName evidence="1">Non-specific serine/threonine protein kinase protein</fullName>
        <ecNumber evidence="1">2.7.11.1</ecNumber>
    </submittedName>
</protein>
<comment type="caution">
    <text evidence="1">The sequence shown here is derived from an EMBL/GenBank/DDBJ whole genome shotgun (WGS) entry which is preliminary data.</text>
</comment>
<keyword evidence="1" id="KW-0808">Transferase</keyword>
<dbReference type="Proteomes" id="UP000827976">
    <property type="component" value="Chromosome 5"/>
</dbReference>
<dbReference type="EMBL" id="CM037015">
    <property type="protein sequence ID" value="KAH7681638.1"/>
    <property type="molecule type" value="Genomic_DNA"/>
</dbReference>
<reference evidence="2" key="1">
    <citation type="journal article" date="2022" name="Nat. Commun.">
        <title>Chromosome evolution and the genetic basis of agronomically important traits in greater yam.</title>
        <authorList>
            <person name="Bredeson J.V."/>
            <person name="Lyons J.B."/>
            <person name="Oniyinde I.O."/>
            <person name="Okereke N.R."/>
            <person name="Kolade O."/>
            <person name="Nnabue I."/>
            <person name="Nwadili C.O."/>
            <person name="Hribova E."/>
            <person name="Parker M."/>
            <person name="Nwogha J."/>
            <person name="Shu S."/>
            <person name="Carlson J."/>
            <person name="Kariba R."/>
            <person name="Muthemba S."/>
            <person name="Knop K."/>
            <person name="Barton G.J."/>
            <person name="Sherwood A.V."/>
            <person name="Lopez-Montes A."/>
            <person name="Asiedu R."/>
            <person name="Jamnadass R."/>
            <person name="Muchugi A."/>
            <person name="Goodstein D."/>
            <person name="Egesi C.N."/>
            <person name="Featherston J."/>
            <person name="Asfaw A."/>
            <person name="Simpson G.G."/>
            <person name="Dolezel J."/>
            <person name="Hendre P.S."/>
            <person name="Van Deynze A."/>
            <person name="Kumar P.L."/>
            <person name="Obidiegwu J.E."/>
            <person name="Bhattacharjee R."/>
            <person name="Rokhsar D.S."/>
        </authorList>
    </citation>
    <scope>NUCLEOTIDE SEQUENCE [LARGE SCALE GENOMIC DNA]</scope>
    <source>
        <strain evidence="2">cv. TDa95/00328</strain>
    </source>
</reference>
<evidence type="ECO:0000313" key="2">
    <source>
        <dbReference type="Proteomes" id="UP000827976"/>
    </source>
</evidence>
<gene>
    <name evidence="1" type="ORF">IHE45_05G070100</name>
</gene>
<sequence length="595" mass="66699">MRARYTLFLFFLCFLSTCNCLNKDPIPCNVSSSASSSSCIAALYYVPDKPKTIKETTALFGVPASAVGVTDNGFLVTVTCSCLADHQQFIWHTNYKVQTGDTWNLLSEKFGMMVVEKQDKQLITSMDVMLDILCGCVTGFELVTYNIKPGDTLYTISLKFKVDMEEIRRFNNITHDSSLIFAGDNIFIPTSEPNKNVEKRTSKLKKHVVLMISLAVGVIFVSISTIFWVYYKKRQRQEQKINNSRQSSLSSFPSSIRATVFPYSEVCKATSNFNISKKVGQGSYGSVYHGNLRGFDVAIKQMKNTKSKEFFAELNVLCKVHHSNLVELIGYSAGAESLFLVYGFAVNGTLSDHLHNPSEKGHKPLPWHTRVEIAIDVAKGLEYIHSHVKPFCVHRDVKTSNILLDSNYRAKISDFGLVKLLEQSAEDGASASKIVGTFGYLSPEYVRDGCISPKCDVYAFGVVLMELITGQQALSKLPSDENGYAEHQSLVDQMLSTLESIQDRMNKLAHIVDSNLSHYHKESLFQVHEILPQLLMDVLTKIMRLSMCFSFNGHKMAMLSKECVNNYWKNRPSMSHVVLCLSHIAGSAVFAPEHY</sequence>
<dbReference type="EC" id="2.7.11.1" evidence="1"/>
<evidence type="ECO:0000313" key="1">
    <source>
        <dbReference type="EMBL" id="KAH7681638.1"/>
    </source>
</evidence>
<organism evidence="1 2">
    <name type="scientific">Dioscorea alata</name>
    <name type="common">Purple yam</name>
    <dbReference type="NCBI Taxonomy" id="55571"/>
    <lineage>
        <taxon>Eukaryota</taxon>
        <taxon>Viridiplantae</taxon>
        <taxon>Streptophyta</taxon>
        <taxon>Embryophyta</taxon>
        <taxon>Tracheophyta</taxon>
        <taxon>Spermatophyta</taxon>
        <taxon>Magnoliopsida</taxon>
        <taxon>Liliopsida</taxon>
        <taxon>Dioscoreales</taxon>
        <taxon>Dioscoreaceae</taxon>
        <taxon>Dioscorea</taxon>
    </lineage>
</organism>
<proteinExistence type="predicted"/>